<sequence>IAALTVNRTRFPDIVEPDQTELLQKLCDDPKLITMLEISAIQGMALVKRPCQLHRIAVISDYRLSKFDRYVMQNFMISRNHTNQRAVRQINLVLLKFFDQDRIENFWTLRFSKSTKYFYTDAKRVPKISIDETFRVMSLRRLTPLFYTTLP</sequence>
<evidence type="ECO:0000313" key="1">
    <source>
        <dbReference type="EMBL" id="GMR42769.1"/>
    </source>
</evidence>
<comment type="caution">
    <text evidence="1">The sequence shown here is derived from an EMBL/GenBank/DDBJ whole genome shotgun (WGS) entry which is preliminary data.</text>
</comment>
<dbReference type="AlphaFoldDB" id="A0AAN5CGB9"/>
<evidence type="ECO:0000313" key="2">
    <source>
        <dbReference type="Proteomes" id="UP001328107"/>
    </source>
</evidence>
<protein>
    <submittedName>
        <fullName evidence="1">Uncharacterized protein</fullName>
    </submittedName>
</protein>
<feature type="non-terminal residue" evidence="1">
    <location>
        <position position="1"/>
    </location>
</feature>
<accession>A0AAN5CGB9</accession>
<dbReference type="EMBL" id="BTRK01000003">
    <property type="protein sequence ID" value="GMR42769.1"/>
    <property type="molecule type" value="Genomic_DNA"/>
</dbReference>
<keyword evidence="2" id="KW-1185">Reference proteome</keyword>
<dbReference type="Proteomes" id="UP001328107">
    <property type="component" value="Unassembled WGS sequence"/>
</dbReference>
<gene>
    <name evidence="1" type="ORF">PMAYCL1PPCAC_12964</name>
</gene>
<reference evidence="2" key="1">
    <citation type="submission" date="2022-10" db="EMBL/GenBank/DDBJ databases">
        <title>Genome assembly of Pristionchus species.</title>
        <authorList>
            <person name="Yoshida K."/>
            <person name="Sommer R.J."/>
        </authorList>
    </citation>
    <scope>NUCLEOTIDE SEQUENCE [LARGE SCALE GENOMIC DNA]</scope>
    <source>
        <strain evidence="2">RS5460</strain>
    </source>
</reference>
<organism evidence="1 2">
    <name type="scientific">Pristionchus mayeri</name>
    <dbReference type="NCBI Taxonomy" id="1317129"/>
    <lineage>
        <taxon>Eukaryota</taxon>
        <taxon>Metazoa</taxon>
        <taxon>Ecdysozoa</taxon>
        <taxon>Nematoda</taxon>
        <taxon>Chromadorea</taxon>
        <taxon>Rhabditida</taxon>
        <taxon>Rhabditina</taxon>
        <taxon>Diplogasteromorpha</taxon>
        <taxon>Diplogasteroidea</taxon>
        <taxon>Neodiplogasteridae</taxon>
        <taxon>Pristionchus</taxon>
    </lineage>
</organism>
<feature type="non-terminal residue" evidence="1">
    <location>
        <position position="151"/>
    </location>
</feature>
<proteinExistence type="predicted"/>
<name>A0AAN5CGB9_9BILA</name>